<sequence>MSTAYEDAELERELAELEKEDENEFYTLLNVDVRATPEEIRSAYRRLCRIYHPDRHQDPRKQQTASVFFHRIQEAYRVLSDPRKRAIYDRSGKKGVEADMALIERTTLPTELLEEYEKLKKLWEERTYVQEANPQGSFSMKIDASRLLDGASSPHQPLVFVSKMSASQSVDAQITRSAFSTVGGTVVAGPKYLLGGLQVSLRYILSSQNWVKVTTLLGSLPALALETYHNISDSMYLTSNTQCSLTPLGPLLNMTGSATRRLTNTTSASLTVKDTGNAVSAKMAHQLSQTVNVVGETEVGFDASRVEGRVHYNPDGAYLYQSGVRIGTGGVAMFYGVENEITKLTRLGGRVSVGSEGVQLTLRLVRAGMTFTTSVTVSKTPSIGAVFYATTVPLFLFGGFKVLAIAPLLRRQRQSEVAERRAEKAREMLERKKEAEAAIELMTETVERVLVTERARQGLIIVEAWYGKLFDLDPASDGLSLPKVIDVHVPLQCLVVDSKLILREENKAIIPGFYDPCIGESKYLRVRYEFRGTPHELRLFAGDAVVGKTALVQNFVSDGTKFPKNYSMTMGVDILVKAVHIPDTQTTVELYIYDTAGKEVFADFVPEYWENPGLVMVAYDVSQEESFDSCVKWLERVRAQKPAVEAQLPGVLVACKCDLEARREVSEERGRELAASKDLVYFETSAVRELFNTFDIYPSLLRSAA</sequence>
<accession>A0AA35W222</accession>
<evidence type="ECO:0000256" key="2">
    <source>
        <dbReference type="SAM" id="Coils"/>
    </source>
</evidence>
<dbReference type="InterPro" id="IPR027417">
    <property type="entry name" value="P-loop_NTPase"/>
</dbReference>
<protein>
    <submittedName>
        <fullName evidence="4">DnaJ homolog subfamily C member 11</fullName>
    </submittedName>
</protein>
<keyword evidence="5" id="KW-1185">Reference proteome</keyword>
<dbReference type="FunFam" id="3.40.50.300:FF:001447">
    <property type="entry name" value="Ras-related protein Rab-1B"/>
    <property type="match status" value="1"/>
</dbReference>
<dbReference type="Gene3D" id="3.40.50.300">
    <property type="entry name" value="P-loop containing nucleotide triphosphate hydrolases"/>
    <property type="match status" value="1"/>
</dbReference>
<gene>
    <name evidence="4" type="ORF">GBAR_LOCUS1901</name>
</gene>
<dbReference type="Pfam" id="PF00226">
    <property type="entry name" value="DnaJ"/>
    <property type="match status" value="1"/>
</dbReference>
<dbReference type="SUPFAM" id="SSF46565">
    <property type="entry name" value="Chaperone J-domain"/>
    <property type="match status" value="1"/>
</dbReference>
<evidence type="ECO:0000256" key="1">
    <source>
        <dbReference type="ARBA" id="ARBA00023186"/>
    </source>
</evidence>
<organism evidence="4 5">
    <name type="scientific">Geodia barretti</name>
    <name type="common">Barrett's horny sponge</name>
    <dbReference type="NCBI Taxonomy" id="519541"/>
    <lineage>
        <taxon>Eukaryota</taxon>
        <taxon>Metazoa</taxon>
        <taxon>Porifera</taxon>
        <taxon>Demospongiae</taxon>
        <taxon>Heteroscleromorpha</taxon>
        <taxon>Tetractinellida</taxon>
        <taxon>Astrophorina</taxon>
        <taxon>Geodiidae</taxon>
        <taxon>Geodia</taxon>
    </lineage>
</organism>
<dbReference type="PANTHER" id="PTHR44157">
    <property type="entry name" value="DNAJ HOMOLOG SUBFAMILY C MEMBER 11"/>
    <property type="match status" value="1"/>
</dbReference>
<dbReference type="PANTHER" id="PTHR44157:SF1">
    <property type="entry name" value="DNAJ HOMOLOG SUBFAMILY C MEMBER 11"/>
    <property type="match status" value="1"/>
</dbReference>
<comment type="caution">
    <text evidence="4">The sequence shown here is derived from an EMBL/GenBank/DDBJ whole genome shotgun (WGS) entry which is preliminary data.</text>
</comment>
<dbReference type="AlphaFoldDB" id="A0AA35W222"/>
<dbReference type="InterPro" id="IPR001806">
    <property type="entry name" value="Small_GTPase"/>
</dbReference>
<keyword evidence="2" id="KW-0175">Coiled coil</keyword>
<dbReference type="PROSITE" id="PS51421">
    <property type="entry name" value="RAS"/>
    <property type="match status" value="1"/>
</dbReference>
<dbReference type="InterPro" id="IPR036869">
    <property type="entry name" value="J_dom_sf"/>
</dbReference>
<evidence type="ECO:0000313" key="4">
    <source>
        <dbReference type="EMBL" id="CAI7996584.1"/>
    </source>
</evidence>
<dbReference type="GO" id="GO:0042407">
    <property type="term" value="P:cristae formation"/>
    <property type="evidence" value="ECO:0007669"/>
    <property type="project" value="TreeGrafter"/>
</dbReference>
<dbReference type="Pfam" id="PF00071">
    <property type="entry name" value="Ras"/>
    <property type="match status" value="1"/>
</dbReference>
<dbReference type="SMART" id="SM00174">
    <property type="entry name" value="RHO"/>
    <property type="match status" value="1"/>
</dbReference>
<dbReference type="InterPro" id="IPR055225">
    <property type="entry name" value="DNAJC11-like_beta-barrel"/>
</dbReference>
<dbReference type="SMART" id="SM00271">
    <property type="entry name" value="DnaJ"/>
    <property type="match status" value="1"/>
</dbReference>
<dbReference type="SMART" id="SM00175">
    <property type="entry name" value="RAB"/>
    <property type="match status" value="1"/>
</dbReference>
<dbReference type="PRINTS" id="PR00625">
    <property type="entry name" value="JDOMAIN"/>
</dbReference>
<evidence type="ECO:0000313" key="5">
    <source>
        <dbReference type="Proteomes" id="UP001174909"/>
    </source>
</evidence>
<dbReference type="GO" id="GO:0005525">
    <property type="term" value="F:GTP binding"/>
    <property type="evidence" value="ECO:0007669"/>
    <property type="project" value="InterPro"/>
</dbReference>
<feature type="coiled-coil region" evidence="2">
    <location>
        <begin position="415"/>
        <end position="445"/>
    </location>
</feature>
<dbReference type="PROSITE" id="PS50076">
    <property type="entry name" value="DNAJ_2"/>
    <property type="match status" value="1"/>
</dbReference>
<dbReference type="InterPro" id="IPR024586">
    <property type="entry name" value="DnaJ-like_C11_C"/>
</dbReference>
<dbReference type="PROSITE" id="PS51419">
    <property type="entry name" value="RAB"/>
    <property type="match status" value="1"/>
</dbReference>
<dbReference type="Pfam" id="PF11875">
    <property type="entry name" value="DnaJ-like_C11_C"/>
    <property type="match status" value="1"/>
</dbReference>
<dbReference type="Gene3D" id="1.10.287.110">
    <property type="entry name" value="DnaJ domain"/>
    <property type="match status" value="1"/>
</dbReference>
<evidence type="ECO:0000259" key="3">
    <source>
        <dbReference type="PROSITE" id="PS50076"/>
    </source>
</evidence>
<dbReference type="Pfam" id="PF22774">
    <property type="entry name" value="DNAJC11_beta-barrel"/>
    <property type="match status" value="1"/>
</dbReference>
<feature type="domain" description="J" evidence="3">
    <location>
        <begin position="24"/>
        <end position="92"/>
    </location>
</feature>
<name>A0AA35W222_GEOBA</name>
<reference evidence="4" key="1">
    <citation type="submission" date="2023-03" db="EMBL/GenBank/DDBJ databases">
        <authorList>
            <person name="Steffen K."/>
            <person name="Cardenas P."/>
        </authorList>
    </citation>
    <scope>NUCLEOTIDE SEQUENCE</scope>
</reference>
<dbReference type="EMBL" id="CASHTH010000273">
    <property type="protein sequence ID" value="CAI7996584.1"/>
    <property type="molecule type" value="Genomic_DNA"/>
</dbReference>
<dbReference type="GO" id="GO:0005739">
    <property type="term" value="C:mitochondrion"/>
    <property type="evidence" value="ECO:0007669"/>
    <property type="project" value="GOC"/>
</dbReference>
<dbReference type="InterPro" id="IPR052243">
    <property type="entry name" value="Mito_inner_membrane_organizer"/>
</dbReference>
<dbReference type="Proteomes" id="UP001174909">
    <property type="component" value="Unassembled WGS sequence"/>
</dbReference>
<dbReference type="CDD" id="cd22823">
    <property type="entry name" value="Gal_Rha_Lectin"/>
    <property type="match status" value="1"/>
</dbReference>
<proteinExistence type="predicted"/>
<dbReference type="SMART" id="SM00173">
    <property type="entry name" value="RAS"/>
    <property type="match status" value="1"/>
</dbReference>
<dbReference type="GO" id="GO:0003924">
    <property type="term" value="F:GTPase activity"/>
    <property type="evidence" value="ECO:0007669"/>
    <property type="project" value="InterPro"/>
</dbReference>
<dbReference type="InterPro" id="IPR001623">
    <property type="entry name" value="DnaJ_domain"/>
</dbReference>
<dbReference type="SUPFAM" id="SSF52540">
    <property type="entry name" value="P-loop containing nucleoside triphosphate hydrolases"/>
    <property type="match status" value="1"/>
</dbReference>
<keyword evidence="1" id="KW-0143">Chaperone</keyword>
<dbReference type="PRINTS" id="PR00449">
    <property type="entry name" value="RASTRNSFRMNG"/>
</dbReference>
<dbReference type="CDD" id="cd06257">
    <property type="entry name" value="DnaJ"/>
    <property type="match status" value="1"/>
</dbReference>